<dbReference type="Pfam" id="PF00109">
    <property type="entry name" value="ketoacyl-synt"/>
    <property type="match status" value="1"/>
</dbReference>
<dbReference type="Pfam" id="PF18314">
    <property type="entry name" value="FAS_I_H"/>
    <property type="match status" value="1"/>
</dbReference>
<evidence type="ECO:0000256" key="7">
    <source>
        <dbReference type="PIRSR" id="PIRSR000454-1"/>
    </source>
</evidence>
<evidence type="ECO:0000256" key="4">
    <source>
        <dbReference type="ARBA" id="ARBA00022553"/>
    </source>
</evidence>
<dbReference type="GeneID" id="19247195"/>
<dbReference type="GO" id="GO:0042759">
    <property type="term" value="P:long-chain fatty acid biosynthetic process"/>
    <property type="evidence" value="ECO:0007669"/>
    <property type="project" value="UniProtKB-UniRule"/>
</dbReference>
<dbReference type="InterPro" id="IPR016039">
    <property type="entry name" value="Thiolase-like"/>
</dbReference>
<feature type="active site" description="For beta-ketoacyl synthase activity" evidence="7">
    <location>
        <position position="1181"/>
    </location>
</feature>
<dbReference type="CDD" id="cd00828">
    <property type="entry name" value="elong_cond_enzymes"/>
    <property type="match status" value="1"/>
</dbReference>
<dbReference type="Pfam" id="PF02801">
    <property type="entry name" value="Ketoacyl-synt_C"/>
    <property type="match status" value="1"/>
</dbReference>
<evidence type="ECO:0000256" key="2">
    <source>
        <dbReference type="ARBA" id="ARBA00013191"/>
    </source>
</evidence>
<dbReference type="InterPro" id="IPR047224">
    <property type="entry name" value="FAS_alpha_su_C"/>
</dbReference>
<dbReference type="InterPro" id="IPR014031">
    <property type="entry name" value="Ketoacyl_synth_C"/>
</dbReference>
<dbReference type="OrthoDB" id="4251012at2759"/>
<dbReference type="EC" id="2.3.1.41" evidence="2"/>
<dbReference type="EMBL" id="GL698485">
    <property type="protein sequence ID" value="EFY90998.1"/>
    <property type="molecule type" value="Genomic_DNA"/>
</dbReference>
<protein>
    <recommendedName>
        <fullName evidence="2">beta-ketoacyl-[acyl-carrier-protein] synthase I</fullName>
        <ecNumber evidence="2">2.3.1.41</ecNumber>
    </recommendedName>
</protein>
<dbReference type="Gene3D" id="3.40.47.10">
    <property type="match status" value="1"/>
</dbReference>
<dbReference type="GO" id="GO:0004316">
    <property type="term" value="F:3-oxoacyl-[acyl-carrier-protein] reductase (NADPH) activity"/>
    <property type="evidence" value="ECO:0007669"/>
    <property type="project" value="InterPro"/>
</dbReference>
<feature type="region of interest" description="Disordered" evidence="9">
    <location>
        <begin position="99"/>
        <end position="142"/>
    </location>
</feature>
<dbReference type="GO" id="GO:0005835">
    <property type="term" value="C:fatty acid synthase complex"/>
    <property type="evidence" value="ECO:0007669"/>
    <property type="project" value="InterPro"/>
</dbReference>
<feature type="compositionally biased region" description="Basic and acidic residues" evidence="9">
    <location>
        <begin position="1231"/>
        <end position="1240"/>
    </location>
</feature>
<dbReference type="InterPro" id="IPR040899">
    <property type="entry name" value="Fas_alpha_ACP"/>
</dbReference>
<dbReference type="InterPro" id="IPR041550">
    <property type="entry name" value="FASI_helical"/>
</dbReference>
<dbReference type="OMA" id="FHSEDWA"/>
<dbReference type="PROSITE" id="PS00606">
    <property type="entry name" value="KS3_1"/>
    <property type="match status" value="1"/>
</dbReference>
<dbReference type="InterPro" id="IPR016035">
    <property type="entry name" value="Acyl_Trfase/lysoPLipase"/>
</dbReference>
<dbReference type="SUPFAM" id="SSF51735">
    <property type="entry name" value="NAD(P)-binding Rossmann-fold domains"/>
    <property type="match status" value="1"/>
</dbReference>
<dbReference type="InParanoid" id="E9DZ36"/>
<name>E9DZ36_METAQ</name>
<dbReference type="InterPro" id="IPR020841">
    <property type="entry name" value="PKS_Beta-ketoAc_synthase_dom"/>
</dbReference>
<proteinExistence type="inferred from homology"/>
<dbReference type="KEGG" id="maw:19247195"/>
<dbReference type="Pfam" id="PF18325">
    <property type="entry name" value="Fas_alpha_ACP"/>
    <property type="match status" value="1"/>
</dbReference>
<feature type="region of interest" description="Disordered" evidence="9">
    <location>
        <begin position="1230"/>
        <end position="1252"/>
    </location>
</feature>
<evidence type="ECO:0000256" key="9">
    <source>
        <dbReference type="SAM" id="MobiDB-lite"/>
    </source>
</evidence>
<evidence type="ECO:0000256" key="8">
    <source>
        <dbReference type="PIRSR" id="PIRSR000454-4"/>
    </source>
</evidence>
<dbReference type="STRING" id="655827.E9DZ36"/>
<comment type="similarity">
    <text evidence="1 6">Belongs to the thiolase-like superfamily. Fungal fatty acid synthetase subunit alpha family.</text>
</comment>
<dbReference type="PIRSF" id="PIRSF000454">
    <property type="entry name" value="FAS_yeast_alpha"/>
    <property type="match status" value="1"/>
</dbReference>
<evidence type="ECO:0000256" key="1">
    <source>
        <dbReference type="ARBA" id="ARBA00007485"/>
    </source>
</evidence>
<dbReference type="InterPro" id="IPR026025">
    <property type="entry name" value="FAS_alpha_yeast"/>
</dbReference>
<keyword evidence="5 6" id="KW-0808">Transferase</keyword>
<gene>
    <name evidence="11" type="ORF">MAC_02884</name>
</gene>
<dbReference type="eggNOG" id="ENOG502QQJX">
    <property type="taxonomic scope" value="Eukaryota"/>
</dbReference>
<evidence type="ECO:0000259" key="10">
    <source>
        <dbReference type="PROSITE" id="PS52004"/>
    </source>
</evidence>
<dbReference type="Gene3D" id="3.30.70.2490">
    <property type="match status" value="1"/>
</dbReference>
<dbReference type="Gene3D" id="6.10.250.1930">
    <property type="match status" value="1"/>
</dbReference>
<reference evidence="11 12" key="1">
    <citation type="journal article" date="2011" name="PLoS Genet.">
        <title>Genome sequencing and comparative transcriptomics of the model entomopathogenic fungi Metarhizium anisopliae and M. acridum.</title>
        <authorList>
            <person name="Gao Q."/>
            <person name="Jin K."/>
            <person name="Ying S.H."/>
            <person name="Zhang Y."/>
            <person name="Xiao G."/>
            <person name="Shang Y."/>
            <person name="Duan Z."/>
            <person name="Hu X."/>
            <person name="Xie X.Q."/>
            <person name="Zhou G."/>
            <person name="Peng G."/>
            <person name="Luo Z."/>
            <person name="Huang W."/>
            <person name="Wang B."/>
            <person name="Fang W."/>
            <person name="Wang S."/>
            <person name="Zhong Y."/>
            <person name="Ma L.J."/>
            <person name="St Leger R.J."/>
            <person name="Zhao G.P."/>
            <person name="Pei Y."/>
            <person name="Feng M.G."/>
            <person name="Xia Y."/>
            <person name="Wang C."/>
        </authorList>
    </citation>
    <scope>NUCLEOTIDE SEQUENCE [LARGE SCALE GENOMIC DNA]</scope>
    <source>
        <strain evidence="11 12">CQMa 102</strain>
    </source>
</reference>
<feature type="modified residue" description="O-(pantetheine 4'-phosphoryl)serine" evidence="8">
    <location>
        <position position="192"/>
    </location>
</feature>
<accession>E9DZ36</accession>
<dbReference type="InterPro" id="IPR050830">
    <property type="entry name" value="Fungal_FAS"/>
</dbReference>
<dbReference type="GO" id="GO:0004315">
    <property type="term" value="F:3-oxoacyl-[acyl-carrier-protein] synthase activity"/>
    <property type="evidence" value="ECO:0007669"/>
    <property type="project" value="UniProtKB-EC"/>
</dbReference>
<keyword evidence="3 6" id="KW-0596">Phosphopantetheine</keyword>
<dbReference type="Proteomes" id="UP000002499">
    <property type="component" value="Unassembled WGS sequence"/>
</dbReference>
<feature type="domain" description="Ketosynthase family 3 (KS3)" evidence="10">
    <location>
        <begin position="970"/>
        <end position="1535"/>
    </location>
</feature>
<evidence type="ECO:0000313" key="12">
    <source>
        <dbReference type="Proteomes" id="UP000002499"/>
    </source>
</evidence>
<dbReference type="PANTHER" id="PTHR10982">
    <property type="entry name" value="MALONYL COA-ACYL CARRIER PROTEIN TRANSACYLASE"/>
    <property type="match status" value="1"/>
</dbReference>
<dbReference type="PANTHER" id="PTHR10982:SF21">
    <property type="entry name" value="FATTY ACID SYNTHASE SUBUNIT BETA"/>
    <property type="match status" value="1"/>
</dbReference>
<dbReference type="GO" id="GO:0044550">
    <property type="term" value="P:secondary metabolite biosynthetic process"/>
    <property type="evidence" value="ECO:0007669"/>
    <property type="project" value="UniProtKB-ARBA"/>
</dbReference>
<dbReference type="InterPro" id="IPR014030">
    <property type="entry name" value="Ketoacyl_synth_N"/>
</dbReference>
<keyword evidence="4" id="KW-0597">Phosphoprotein</keyword>
<evidence type="ECO:0000256" key="6">
    <source>
        <dbReference type="PIRNR" id="PIRNR000454"/>
    </source>
</evidence>
<dbReference type="CDD" id="cd08950">
    <property type="entry name" value="KR_fFAS_SDR_c_like"/>
    <property type="match status" value="1"/>
</dbReference>
<keyword evidence="12" id="KW-1185">Reference proteome</keyword>
<dbReference type="Gene3D" id="6.10.140.1410">
    <property type="match status" value="1"/>
</dbReference>
<dbReference type="Gene3D" id="3.40.50.720">
    <property type="entry name" value="NAD(P)-binding Rossmann-like Domain"/>
    <property type="match status" value="2"/>
</dbReference>
<dbReference type="FunFam" id="3.90.25.70:FF:000001">
    <property type="entry name" value="Fatty acid synthase subunit alpha"/>
    <property type="match status" value="1"/>
</dbReference>
<evidence type="ECO:0000256" key="3">
    <source>
        <dbReference type="ARBA" id="ARBA00022450"/>
    </source>
</evidence>
<dbReference type="HOGENOM" id="CLU_000114_0_0_1"/>
<dbReference type="GO" id="GO:0008897">
    <property type="term" value="F:holo-[acyl-carrier-protein] synthase activity"/>
    <property type="evidence" value="ECO:0007669"/>
    <property type="project" value="InterPro"/>
</dbReference>
<dbReference type="InterPro" id="IPR036291">
    <property type="entry name" value="NAD(P)-bd_dom_sf"/>
</dbReference>
<dbReference type="SUPFAM" id="SSF53901">
    <property type="entry name" value="Thiolase-like"/>
    <property type="match status" value="2"/>
</dbReference>
<organism evidence="12">
    <name type="scientific">Metarhizium acridum (strain CQMa 102)</name>
    <dbReference type="NCBI Taxonomy" id="655827"/>
    <lineage>
        <taxon>Eukaryota</taxon>
        <taxon>Fungi</taxon>
        <taxon>Dikarya</taxon>
        <taxon>Ascomycota</taxon>
        <taxon>Pezizomycotina</taxon>
        <taxon>Sordariomycetes</taxon>
        <taxon>Hypocreomycetidae</taxon>
        <taxon>Hypocreales</taxon>
        <taxon>Clavicipitaceae</taxon>
        <taxon>Metarhizium</taxon>
    </lineage>
</organism>
<dbReference type="SUPFAM" id="SSF52151">
    <property type="entry name" value="FabD/lysophospholipase-like"/>
    <property type="match status" value="1"/>
</dbReference>
<dbReference type="InterPro" id="IPR018201">
    <property type="entry name" value="Ketoacyl_synth_AS"/>
</dbReference>
<evidence type="ECO:0000313" key="11">
    <source>
        <dbReference type="EMBL" id="EFY90998.1"/>
    </source>
</evidence>
<dbReference type="Gene3D" id="3.90.25.70">
    <property type="match status" value="1"/>
</dbReference>
<dbReference type="GO" id="GO:0004312">
    <property type="term" value="F:fatty acid synthase activity"/>
    <property type="evidence" value="ECO:0007669"/>
    <property type="project" value="InterPro"/>
</dbReference>
<evidence type="ECO:0000256" key="5">
    <source>
        <dbReference type="ARBA" id="ARBA00022679"/>
    </source>
</evidence>
<sequence length="1598" mass="175419">MYPAVSASEAALQKDNEVACTLLIELLAHQFCYPVQWIKTQDLILRDKETNRVVEFGPGNTLVKMAERTIAQQYAQQDAAANISRQLLSFQQNYDQISYEQKPVHPSSTKKTEDASAGSEPKPITLTSSDSPPESAPAISVQQSSNVMAVELEDEPASAIDITTTIVCMGLKKPLDGVDTTKSIRALSGGRSTLQNEILGDLGAEFGVIPDGAEDMSINDFCSLVQGTFAGKLGAKCSSGIEKMVSQKFSGSFQGSGIRKYLKKQWGFGPGRQDSVLLWALTSQPQARLQNDDEAKIFIDGIVQQYIKKRGLVLPAESSAAGPSAAQTTVSVEVLDCLEERQKEVFKEQLELYARLLGVDLHAPEAANAALCQRISDLEEQLDGWNIEHGEAYASGLKHIFTPLKARVYDSWWNWAMQDLMLLISTATSGSLRDMEPTIDRLKRNLVRKSHSRLVCAMRHFLSTTTNVHVAETLRDVLSRCETSMNEMPVVYWHDQSMAPVTTIDQSGKIVYSERPRSLRIDDDKLLRIGHKVGNNWEYPDSLCSTLHQVLAGARTTGLSFAGRNILVTGAGEGSIGCSLVSKLLSAGAHVIVTSSSYSPSVTRFYQRLFAEHGSKGSTLILVPFNQASVRDVEALVTYIYDDGGLDMDLDHVIPFAAISENGRNLDNIDSRSELAHRVMLTNTIRLLGRVKHHKEARKIVTRPAQVILPLSPNHGKFGGDGLYAESKLGLESFFDKFHSEDWADYLLICGALIGWTRGTFLMSNNDIVSEGIEKHGMRTYSQDEMALQIVALMDPAIVSLCTDEPLLADLSGGMAQIADLKGVVTGIRDCINQLSEERRMMTHEALSDAHVVSLEEEIEPQANIDFSFPALPDWKTEITPMADQLKGMVDLDHVVVVTGFAEIGPWGNSRTRWDMEVNGSLSRESCVELAWIMGLIKAHSGIVDGRPFSGWIDKNTNKPLADREIKEKYHDFIRENCGIRYAESKPDSPSWTGMESLHEIEILKDHEPVEVSNETAVQLKNIHGDNLNIMSNEGTGQSKIVLKKGAKIMIPKLQRTQHTVAGQVPTGWNPSTYGIPEEIIAQVDPVTLFALVASAEAFQSAGISDPYEFYDHLHVGEVANCTGSGFGGSASIRKMFKGRYQDQPAAKDILAESFISSTSAWINMLLMSSAGPNKTPVGACATALESLDTAFDLIHAGKAKMCLVGGFDDMLKEISDEFANLKATVNADDDAARGREPSEMSRPATSTRNGFVESEGAGVQVVTSASVALEMGLPIHAVIALTRTAMDGASRSIPAPGQGLLGSAAQTPSKYDSPLMSMAHRKRSLRKRLQQAAEMRELQISDLGEEIAHLKRQGCSFNEAEYLQDRMASIEQDAKRDRVEALKLYGNHFWIHDSRISPIRGALAVWGLTVDDIDVVSFHGTSTKANEKNESSVINEQFKHLGRKQGNVVPVVCQKSLTGHPKGAAGAWMLNGCMQLMADGRVPGNRNADNIDAALQQYDYLVFPNKTIEKPEVKAFIVQSFGFGQKGAMAIGVNPKYLYATLDEDDFVAYKQKRRLRERQTNRVSSERFFNNSIFQAKDGAPYAAADRSRVLLRAEA</sequence>
<dbReference type="PROSITE" id="PS52004">
    <property type="entry name" value="KS3_2"/>
    <property type="match status" value="1"/>
</dbReference>